<evidence type="ECO:0000313" key="3">
    <source>
        <dbReference type="Proteomes" id="UP000050511"/>
    </source>
</evidence>
<feature type="transmembrane region" description="Helical" evidence="1">
    <location>
        <begin position="20"/>
        <end position="45"/>
    </location>
</feature>
<protein>
    <submittedName>
        <fullName evidence="2">Uncharacterized protein</fullName>
    </submittedName>
</protein>
<dbReference type="EMBL" id="LKLZ01000006">
    <property type="protein sequence ID" value="KPN42941.1"/>
    <property type="molecule type" value="Genomic_DNA"/>
</dbReference>
<dbReference type="Proteomes" id="UP000050511">
    <property type="component" value="Unassembled WGS sequence"/>
</dbReference>
<accession>A0A837P0Q4</accession>
<keyword evidence="1" id="KW-0812">Transmembrane</keyword>
<evidence type="ECO:0000313" key="2">
    <source>
        <dbReference type="EMBL" id="KPN42941.1"/>
    </source>
</evidence>
<keyword evidence="1" id="KW-1133">Transmembrane helix</keyword>
<organism evidence="2 3">
    <name type="scientific">Lactiplantibacillus plantarum WJL</name>
    <dbReference type="NCBI Taxonomy" id="1350466"/>
    <lineage>
        <taxon>Bacteria</taxon>
        <taxon>Bacillati</taxon>
        <taxon>Bacillota</taxon>
        <taxon>Bacilli</taxon>
        <taxon>Lactobacillales</taxon>
        <taxon>Lactobacillaceae</taxon>
        <taxon>Lactiplantibacillus</taxon>
    </lineage>
</organism>
<name>A0A837P0Q4_LACPN</name>
<proteinExistence type="predicted"/>
<gene>
    <name evidence="2" type="ORF">WJL_1978</name>
</gene>
<reference evidence="2 3" key="1">
    <citation type="submission" date="2015-10" db="EMBL/GenBank/DDBJ databases">
        <title>Resequencing of Lactobacillus plantarum WJL strain genome.</title>
        <authorList>
            <person name="Martino M.E."/>
        </authorList>
    </citation>
    <scope>NUCLEOTIDE SEQUENCE [LARGE SCALE GENOMIC DNA]</scope>
    <source>
        <strain evidence="2 3">WJL</strain>
    </source>
</reference>
<sequence>MNSLKTFALKTFSPPLKKWQYTAIFLFFGLKWKYTAISITSFLTFQPKKYSKPAYT</sequence>
<dbReference type="AlphaFoldDB" id="A0A837P0Q4"/>
<evidence type="ECO:0000256" key="1">
    <source>
        <dbReference type="SAM" id="Phobius"/>
    </source>
</evidence>
<keyword evidence="1" id="KW-0472">Membrane</keyword>
<comment type="caution">
    <text evidence="2">The sequence shown here is derived from an EMBL/GenBank/DDBJ whole genome shotgun (WGS) entry which is preliminary data.</text>
</comment>